<dbReference type="PROSITE" id="PS50005">
    <property type="entry name" value="TPR"/>
    <property type="match status" value="1"/>
</dbReference>
<sequence length="284" mass="30134">MLWVHSTSAVLALPWTYAPACRNVALSPSDSYAGGGTWFEHSGETLVCERGGALLHAGGLPHCGVPVTRGVRHLLVLFLLAAPLPLLAGRLQAIGAAAGTKPQFFSQPRRRPADLALSSAALQLAIEANPRDAESYSQLGHNFASEDRHADAQRCFEAAVELSRGRDFAALVSLAEAQAAQRQHAAALVSLQAALELAPPPGPSAADERRAVRRREGLALLELERYEEAGLLFDALIDEEPGGMEDVEAWASLGVCMAALRQPEAALSCQKQVQRIRAASASVP</sequence>
<dbReference type="AlphaFoldDB" id="A0A6U8LHZ4"/>
<dbReference type="InterPro" id="IPR019734">
    <property type="entry name" value="TPR_rpt"/>
</dbReference>
<dbReference type="Pfam" id="PF13181">
    <property type="entry name" value="TPR_8"/>
    <property type="match status" value="1"/>
</dbReference>
<gene>
    <name evidence="5" type="ORF">EHUX00137_LOCUS9798</name>
</gene>
<name>A0A6U8LHZ4_EMIHU</name>
<reference evidence="5" key="1">
    <citation type="submission" date="2021-01" db="EMBL/GenBank/DDBJ databases">
        <authorList>
            <person name="Corre E."/>
            <person name="Pelletier E."/>
            <person name="Niang G."/>
            <person name="Scheremetjew M."/>
            <person name="Finn R."/>
            <person name="Kale V."/>
            <person name="Holt S."/>
            <person name="Cochrane G."/>
            <person name="Meng A."/>
            <person name="Brown T."/>
            <person name="Cohen L."/>
        </authorList>
    </citation>
    <scope>NUCLEOTIDE SEQUENCE</scope>
    <source>
        <strain evidence="5">379</strain>
    </source>
</reference>
<dbReference type="SMART" id="SM00028">
    <property type="entry name" value="TPR"/>
    <property type="match status" value="3"/>
</dbReference>
<feature type="repeat" description="TPR" evidence="3">
    <location>
        <begin position="133"/>
        <end position="166"/>
    </location>
</feature>
<evidence type="ECO:0000256" key="2">
    <source>
        <dbReference type="ARBA" id="ARBA00022803"/>
    </source>
</evidence>
<keyword evidence="1" id="KW-0677">Repeat</keyword>
<proteinExistence type="predicted"/>
<keyword evidence="2 3" id="KW-0802">TPR repeat</keyword>
<accession>A0A6U8LHZ4</accession>
<dbReference type="Gene3D" id="2.60.120.620">
    <property type="entry name" value="q2cbj1_9rhob like domain"/>
    <property type="match status" value="1"/>
</dbReference>
<dbReference type="SUPFAM" id="SSF48452">
    <property type="entry name" value="TPR-like"/>
    <property type="match status" value="1"/>
</dbReference>
<evidence type="ECO:0000313" key="5">
    <source>
        <dbReference type="EMBL" id="CAE0537636.1"/>
    </source>
</evidence>
<dbReference type="InterPro" id="IPR011990">
    <property type="entry name" value="TPR-like_helical_dom_sf"/>
</dbReference>
<dbReference type="PANTHER" id="PTHR44858:SF1">
    <property type="entry name" value="UDP-N-ACETYLGLUCOSAMINE--PEPTIDE N-ACETYLGLUCOSAMINYLTRANSFERASE SPINDLY-RELATED"/>
    <property type="match status" value="1"/>
</dbReference>
<evidence type="ECO:0000256" key="3">
    <source>
        <dbReference type="PROSITE-ProRule" id="PRU00339"/>
    </source>
</evidence>
<protein>
    <submittedName>
        <fullName evidence="5">Uncharacterized protein</fullName>
    </submittedName>
</protein>
<dbReference type="Gene3D" id="1.25.40.10">
    <property type="entry name" value="Tetratricopeptide repeat domain"/>
    <property type="match status" value="1"/>
</dbReference>
<evidence type="ECO:0000256" key="4">
    <source>
        <dbReference type="SAM" id="SignalP"/>
    </source>
</evidence>
<evidence type="ECO:0000256" key="1">
    <source>
        <dbReference type="ARBA" id="ARBA00022737"/>
    </source>
</evidence>
<organism evidence="5">
    <name type="scientific">Emiliania huxleyi</name>
    <name type="common">Coccolithophore</name>
    <name type="synonym">Pontosphaera huxleyi</name>
    <dbReference type="NCBI Taxonomy" id="2903"/>
    <lineage>
        <taxon>Eukaryota</taxon>
        <taxon>Haptista</taxon>
        <taxon>Haptophyta</taxon>
        <taxon>Prymnesiophyceae</taxon>
        <taxon>Isochrysidales</taxon>
        <taxon>Noelaerhabdaceae</taxon>
        <taxon>Emiliania</taxon>
    </lineage>
</organism>
<feature type="chain" id="PRO_5030160571" evidence="4">
    <location>
        <begin position="21"/>
        <end position="284"/>
    </location>
</feature>
<dbReference type="InterPro" id="IPR050498">
    <property type="entry name" value="Ycf3"/>
</dbReference>
<dbReference type="EMBL" id="HBIR01013336">
    <property type="protein sequence ID" value="CAE0537636.1"/>
    <property type="molecule type" value="Transcribed_RNA"/>
</dbReference>
<feature type="signal peptide" evidence="4">
    <location>
        <begin position="1"/>
        <end position="20"/>
    </location>
</feature>
<keyword evidence="4" id="KW-0732">Signal</keyword>
<dbReference type="PANTHER" id="PTHR44858">
    <property type="entry name" value="TETRATRICOPEPTIDE REPEAT PROTEIN 6"/>
    <property type="match status" value="1"/>
</dbReference>